<feature type="region of interest" description="Disordered" evidence="1">
    <location>
        <begin position="1"/>
        <end position="72"/>
    </location>
</feature>
<keyword evidence="3" id="KW-1185">Reference proteome</keyword>
<dbReference type="AlphaFoldDB" id="A0A9P8I5L4"/>
<sequence>MASSNSRHASSGRQRDIRRGNNHHPLAPRPQRISNPQIANRHDDRPLGVPPNHLQQQTPAPRPPYGHPQAQYPTFTRAGITAPVATTAPPSYEGVSIATGAVPPEVMSCPNTTQFYQQNSGPSAYHPNAVYLPPGGYEPNAFSPSGFGAAPPTSQPYSRQIDSALHLSGLSWVPPPNLVPNMAAATSQPPFGAVYPSPAQDYGAVPPHQHQGGPSNTPPDDPLTAFSDLPTGSYYSDFGHVNPVAVPGASQSFDISTGDENVRRYFSGMLIEHPRHSAQPRVLHERAEAESIWGQEQYDASGQQPPIVDSIAHAGEHLFLDPRPISATQPPPTIQFIQQDGKTQPPATGRTGTRRGPSDPAATKKTRKAGACISCQVRKGSKQGTCAFDGQRGDPCPPCVKFFGENASKYCVRIPTGNVKEFLPFEMDASDATPPPPAFPHLDGNLGEEDLTVYLTTVPSTLTASPTAIFRPDGSSTLPLEPLVSYLKRFTEDNFVVEINLGRALRLDDEENNQIRDLEMCACYLLVISKVARAEYRTELSPNHIAIAQHISQWLLRFYFSKYSETFKSLFKRSVSWMKSPRKEGMRRNVATWVMCGLFKLAEYQTTIIIPSPETIPATDIAHQSSIPGKLVALSGQRLTKIKNLAQFAVAEVMNKEKGKPLKRFEEFVSDILPKLTGPDITIAHATTPSTSLDHPNTPPATVGLRGDTNPFNKSGVARVSDFLRYPGDTDIATLFLNTDSSAPTRDSPISVHPPAAQSDSSQPGNFSIATQLDLEFDYAYNLSDDISSLPLSPLSFPNEPAAPVGPSIMISSTDPASNDLGASRAASGWPDSSLDFEFEDQCLSSGDESGGVLRLASRTEGAEGDWCATSEETDSSY</sequence>
<feature type="region of interest" description="Disordered" evidence="1">
    <location>
        <begin position="858"/>
        <end position="878"/>
    </location>
</feature>
<dbReference type="Proteomes" id="UP000698800">
    <property type="component" value="Unassembled WGS sequence"/>
</dbReference>
<dbReference type="OrthoDB" id="5426845at2759"/>
<protein>
    <submittedName>
        <fullName evidence="2">Uncharacterized protein</fullName>
    </submittedName>
</protein>
<accession>A0A9P8I5L4</accession>
<name>A0A9P8I5L4_9PEZI</name>
<feature type="region of interest" description="Disordered" evidence="1">
    <location>
        <begin position="337"/>
        <end position="365"/>
    </location>
</feature>
<comment type="caution">
    <text evidence="2">The sequence shown here is derived from an EMBL/GenBank/DDBJ whole genome shotgun (WGS) entry which is preliminary data.</text>
</comment>
<evidence type="ECO:0000313" key="2">
    <source>
        <dbReference type="EMBL" id="KAH0541219.1"/>
    </source>
</evidence>
<organism evidence="2 3">
    <name type="scientific">Glutinoglossum americanum</name>
    <dbReference type="NCBI Taxonomy" id="1670608"/>
    <lineage>
        <taxon>Eukaryota</taxon>
        <taxon>Fungi</taxon>
        <taxon>Dikarya</taxon>
        <taxon>Ascomycota</taxon>
        <taxon>Pezizomycotina</taxon>
        <taxon>Geoglossomycetes</taxon>
        <taxon>Geoglossales</taxon>
        <taxon>Geoglossaceae</taxon>
        <taxon>Glutinoglossum</taxon>
    </lineage>
</organism>
<dbReference type="EMBL" id="JAGHQL010000084">
    <property type="protein sequence ID" value="KAH0541219.1"/>
    <property type="molecule type" value="Genomic_DNA"/>
</dbReference>
<feature type="region of interest" description="Disordered" evidence="1">
    <location>
        <begin position="743"/>
        <end position="765"/>
    </location>
</feature>
<evidence type="ECO:0000256" key="1">
    <source>
        <dbReference type="SAM" id="MobiDB-lite"/>
    </source>
</evidence>
<feature type="compositionally biased region" description="Polar residues" evidence="1">
    <location>
        <begin position="1"/>
        <end position="12"/>
    </location>
</feature>
<evidence type="ECO:0000313" key="3">
    <source>
        <dbReference type="Proteomes" id="UP000698800"/>
    </source>
</evidence>
<proteinExistence type="predicted"/>
<reference evidence="2" key="1">
    <citation type="submission" date="2021-03" db="EMBL/GenBank/DDBJ databases">
        <title>Comparative genomics and phylogenomic investigation of the class Geoglossomycetes provide insights into ecological specialization and systematics.</title>
        <authorList>
            <person name="Melie T."/>
            <person name="Pirro S."/>
            <person name="Miller A.N."/>
            <person name="Quandt A."/>
        </authorList>
    </citation>
    <scope>NUCLEOTIDE SEQUENCE</scope>
    <source>
        <strain evidence="2">GBOQ0MN5Z8</strain>
    </source>
</reference>
<gene>
    <name evidence="2" type="ORF">FGG08_004275</name>
</gene>
<feature type="region of interest" description="Disordered" evidence="1">
    <location>
        <begin position="191"/>
        <end position="229"/>
    </location>
</feature>